<dbReference type="InterPro" id="IPR036388">
    <property type="entry name" value="WH-like_DNA-bd_sf"/>
</dbReference>
<dbReference type="InterPro" id="IPR000835">
    <property type="entry name" value="HTH_MarR-typ"/>
</dbReference>
<dbReference type="Proteomes" id="UP000274841">
    <property type="component" value="Chromosome"/>
</dbReference>
<dbReference type="PANTHER" id="PTHR33164:SF57">
    <property type="entry name" value="MARR-FAMILY TRANSCRIPTIONAL REGULATOR"/>
    <property type="match status" value="1"/>
</dbReference>
<evidence type="ECO:0000313" key="6">
    <source>
        <dbReference type="EMBL" id="AZS41570.1"/>
    </source>
</evidence>
<dbReference type="GO" id="GO:0006950">
    <property type="term" value="P:response to stress"/>
    <property type="evidence" value="ECO:0007669"/>
    <property type="project" value="TreeGrafter"/>
</dbReference>
<keyword evidence="2" id="KW-0238">DNA-binding</keyword>
<dbReference type="Pfam" id="PF12802">
    <property type="entry name" value="MarR_2"/>
    <property type="match status" value="1"/>
</dbReference>
<sequence>MSDADDTPGTAHTADDADTPEARAEAVRALEAEFGELITHFRRVITENANRVSPGLLPGAYKIFTTIARCEQVTVSALSERMLMDKGQVSRTVRELEDLGLIERTADPADGRSSLLELTPLGTERLSAARLPQEGMLLRTLQEWSLADIGNLTRLLHALGSGVTPRTSAAD</sequence>
<reference evidence="6 7" key="1">
    <citation type="submission" date="2018-08" db="EMBL/GenBank/DDBJ databases">
        <title>Microbacterium oxydans strain HG3.</title>
        <authorList>
            <person name="ORTET P."/>
        </authorList>
    </citation>
    <scope>NUCLEOTIDE SEQUENCE [LARGE SCALE GENOMIC DNA]</scope>
    <source>
        <strain evidence="6 7">HG3</strain>
    </source>
</reference>
<feature type="region of interest" description="Disordered" evidence="4">
    <location>
        <begin position="1"/>
        <end position="23"/>
    </location>
</feature>
<evidence type="ECO:0000256" key="1">
    <source>
        <dbReference type="ARBA" id="ARBA00023015"/>
    </source>
</evidence>
<feature type="domain" description="HTH marR-type" evidence="5">
    <location>
        <begin position="31"/>
        <end position="161"/>
    </location>
</feature>
<dbReference type="KEGG" id="moy:CVS54_02928"/>
<dbReference type="SMART" id="SM00347">
    <property type="entry name" value="HTH_MARR"/>
    <property type="match status" value="1"/>
</dbReference>
<dbReference type="SUPFAM" id="SSF46785">
    <property type="entry name" value="Winged helix' DNA-binding domain"/>
    <property type="match status" value="1"/>
</dbReference>
<dbReference type="RefSeq" id="WP_127012557.1">
    <property type="nucleotide sequence ID" value="NZ_CP031422.1"/>
</dbReference>
<accession>A0A3Q9J6V9</accession>
<dbReference type="InterPro" id="IPR023187">
    <property type="entry name" value="Tscrpt_reg_MarR-type_CS"/>
</dbReference>
<dbReference type="AlphaFoldDB" id="A0A3Q9J6V9"/>
<evidence type="ECO:0000256" key="3">
    <source>
        <dbReference type="ARBA" id="ARBA00023163"/>
    </source>
</evidence>
<dbReference type="GO" id="GO:0003700">
    <property type="term" value="F:DNA-binding transcription factor activity"/>
    <property type="evidence" value="ECO:0007669"/>
    <property type="project" value="InterPro"/>
</dbReference>
<dbReference type="PANTHER" id="PTHR33164">
    <property type="entry name" value="TRANSCRIPTIONAL REGULATOR, MARR FAMILY"/>
    <property type="match status" value="1"/>
</dbReference>
<evidence type="ECO:0000256" key="4">
    <source>
        <dbReference type="SAM" id="MobiDB-lite"/>
    </source>
</evidence>
<keyword evidence="3" id="KW-0804">Transcription</keyword>
<dbReference type="InterPro" id="IPR039422">
    <property type="entry name" value="MarR/SlyA-like"/>
</dbReference>
<evidence type="ECO:0000313" key="7">
    <source>
        <dbReference type="Proteomes" id="UP000274841"/>
    </source>
</evidence>
<name>A0A3Q9J6V9_9MICO</name>
<evidence type="ECO:0000259" key="5">
    <source>
        <dbReference type="PROSITE" id="PS50995"/>
    </source>
</evidence>
<dbReference type="PROSITE" id="PS01117">
    <property type="entry name" value="HTH_MARR_1"/>
    <property type="match status" value="1"/>
</dbReference>
<keyword evidence="1" id="KW-0805">Transcription regulation</keyword>
<proteinExistence type="predicted"/>
<dbReference type="PROSITE" id="PS50995">
    <property type="entry name" value="HTH_MARR_2"/>
    <property type="match status" value="1"/>
</dbReference>
<organism evidence="6 7">
    <name type="scientific">Microbacterium oxydans</name>
    <dbReference type="NCBI Taxonomy" id="82380"/>
    <lineage>
        <taxon>Bacteria</taxon>
        <taxon>Bacillati</taxon>
        <taxon>Actinomycetota</taxon>
        <taxon>Actinomycetes</taxon>
        <taxon>Micrococcales</taxon>
        <taxon>Microbacteriaceae</taxon>
        <taxon>Microbacterium</taxon>
    </lineage>
</organism>
<dbReference type="EMBL" id="CP031422">
    <property type="protein sequence ID" value="AZS41570.1"/>
    <property type="molecule type" value="Genomic_DNA"/>
</dbReference>
<protein>
    <recommendedName>
        <fullName evidence="5">HTH marR-type domain-containing protein</fullName>
    </recommendedName>
</protein>
<evidence type="ECO:0000256" key="2">
    <source>
        <dbReference type="ARBA" id="ARBA00023125"/>
    </source>
</evidence>
<dbReference type="GO" id="GO:0003677">
    <property type="term" value="F:DNA binding"/>
    <property type="evidence" value="ECO:0007669"/>
    <property type="project" value="UniProtKB-KW"/>
</dbReference>
<dbReference type="Gene3D" id="1.10.10.10">
    <property type="entry name" value="Winged helix-like DNA-binding domain superfamily/Winged helix DNA-binding domain"/>
    <property type="match status" value="1"/>
</dbReference>
<gene>
    <name evidence="6" type="ORF">CVS54_02928</name>
</gene>
<dbReference type="InterPro" id="IPR036390">
    <property type="entry name" value="WH_DNA-bd_sf"/>
</dbReference>